<dbReference type="Proteomes" id="UP000236290">
    <property type="component" value="Unassembled WGS sequence"/>
</dbReference>
<sequence>MASTNFDKLPRKLWEHPDRESTRMWRFMQDVNKRYNLNLQVSVDYIAIQRVQHKMSFTQLYKWSCAHRSDFYRQLWEFVPYIYEGTYTRVVDESIPITGVPRWFEGVRLNWAENALYSRDNSSSSTEALCKLHKDDDKVAFTEVREGNTEIRHVTWGEVRRDVAALAAALKERGLQKGDRVVIVGGHSYRTYVVFMATVWLGGIFSSSSTDMGVGGLLQRAVQVNPKFVFFDDGALYNGKTIDLRPNIRGMMEGMSECDNLQSFIIIQRFTNPFDTSAIPKTERFESFLQAGVNKPRPAAVRVDFMDPSIIVYSSGTTGTPKALVHAVGTVFISSSRDVLHRDYAPTDVGLQYTTTGWIMYLSSVAKMLYGARCVAYDGSPLVPDPKVLLRIAEEQKVTVMGVSPRWLGELMKRGVVPREEFDLGSLRMVTSTGMVLPDQMFEWFYDAAFPARVQLANISGGTDIAGCFGQENPLDPVYVGGCQGPVLGIPIAAYDHDLPEGSPGTPLPPGTPGDLVATAAFPNMPVFLWNDGPGPAPGPKYRAAYFERFAGAWAQGDFCAMNPHTGAVLMLGRSDGVLNPSGIRFGSADIYAVLERCFPNEIADSLCVGQRRPQDMDERVVLFVLMKQGLTLDVKLVRRIKDAIAEGLTKRHVPKYVFEIPEIPTTVNGKKVETPVKSIISGRTIKPSGTLLNPQCLQHFYQYQKIEELVEPRAKL</sequence>
<dbReference type="Gene3D" id="3.30.300.30">
    <property type="match status" value="1"/>
</dbReference>
<dbReference type="InterPro" id="IPR005914">
    <property type="entry name" value="Acac_CoA_synth"/>
</dbReference>
<dbReference type="GO" id="GO:0030729">
    <property type="term" value="F:acetoacetate-CoA ligase activity"/>
    <property type="evidence" value="ECO:0007669"/>
    <property type="project" value="InterPro"/>
</dbReference>
<dbReference type="InterPro" id="IPR045851">
    <property type="entry name" value="AMP-bd_C_sf"/>
</dbReference>
<dbReference type="OrthoDB" id="10253869at2759"/>
<evidence type="ECO:0000313" key="3">
    <source>
        <dbReference type="Proteomes" id="UP000236290"/>
    </source>
</evidence>
<comment type="caution">
    <text evidence="2">The sequence shown here is derived from an EMBL/GenBank/DDBJ whole genome shotgun (WGS) entry which is preliminary data.</text>
</comment>
<dbReference type="EMBL" id="MTYI01000037">
    <property type="protein sequence ID" value="PNP57070.1"/>
    <property type="molecule type" value="Genomic_DNA"/>
</dbReference>
<name>A0A2K0UH05_TRIHA</name>
<protein>
    <recommendedName>
        <fullName evidence="1">AMP-dependent synthetase/ligase domain-containing protein</fullName>
    </recommendedName>
</protein>
<dbReference type="Pfam" id="PF00501">
    <property type="entry name" value="AMP-binding"/>
    <property type="match status" value="1"/>
</dbReference>
<evidence type="ECO:0000259" key="1">
    <source>
        <dbReference type="Pfam" id="PF00501"/>
    </source>
</evidence>
<reference evidence="2 3" key="1">
    <citation type="submission" date="2017-02" db="EMBL/GenBank/DDBJ databases">
        <title>Genomes of Trichoderma spp. with biocontrol activity.</title>
        <authorList>
            <person name="Gardiner D."/>
            <person name="Kazan K."/>
            <person name="Vos C."/>
            <person name="Harvey P."/>
        </authorList>
    </citation>
    <scope>NUCLEOTIDE SEQUENCE [LARGE SCALE GENOMIC DNA]</scope>
    <source>
        <strain evidence="2 3">Tr1</strain>
    </source>
</reference>
<dbReference type="PANTHER" id="PTHR42921">
    <property type="entry name" value="ACETOACETYL-COA SYNTHETASE"/>
    <property type="match status" value="1"/>
</dbReference>
<dbReference type="NCBIfam" id="TIGR01217">
    <property type="entry name" value="ac_ac_CoA_syn"/>
    <property type="match status" value="1"/>
</dbReference>
<dbReference type="SUPFAM" id="SSF56801">
    <property type="entry name" value="Acetyl-CoA synthetase-like"/>
    <property type="match status" value="1"/>
</dbReference>
<dbReference type="AlphaFoldDB" id="A0A2K0UH05"/>
<dbReference type="InterPro" id="IPR042099">
    <property type="entry name" value="ANL_N_sf"/>
</dbReference>
<organism evidence="2 3">
    <name type="scientific">Trichoderma harzianum</name>
    <name type="common">Hypocrea lixii</name>
    <dbReference type="NCBI Taxonomy" id="5544"/>
    <lineage>
        <taxon>Eukaryota</taxon>
        <taxon>Fungi</taxon>
        <taxon>Dikarya</taxon>
        <taxon>Ascomycota</taxon>
        <taxon>Pezizomycotina</taxon>
        <taxon>Sordariomycetes</taxon>
        <taxon>Hypocreomycetidae</taxon>
        <taxon>Hypocreales</taxon>
        <taxon>Hypocreaceae</taxon>
        <taxon>Trichoderma</taxon>
    </lineage>
</organism>
<gene>
    <name evidence="2" type="ORF">THARTR1_02912</name>
</gene>
<accession>A0A2K0UH05</accession>
<dbReference type="GO" id="GO:0006629">
    <property type="term" value="P:lipid metabolic process"/>
    <property type="evidence" value="ECO:0007669"/>
    <property type="project" value="InterPro"/>
</dbReference>
<dbReference type="PROSITE" id="PS00455">
    <property type="entry name" value="AMP_BINDING"/>
    <property type="match status" value="1"/>
</dbReference>
<dbReference type="InterPro" id="IPR020845">
    <property type="entry name" value="AMP-binding_CS"/>
</dbReference>
<dbReference type="PANTHER" id="PTHR42921:SF4">
    <property type="entry name" value="ACETOACETYL-COA SYNTHASE (AFU_ORTHOLOGUE AFUA_8G04770)"/>
    <property type="match status" value="1"/>
</dbReference>
<dbReference type="InterPro" id="IPR000873">
    <property type="entry name" value="AMP-dep_synth/lig_dom"/>
</dbReference>
<dbReference type="Gene3D" id="3.40.50.12780">
    <property type="entry name" value="N-terminal domain of ligase-like"/>
    <property type="match status" value="1"/>
</dbReference>
<feature type="domain" description="AMP-dependent synthetase/ligase" evidence="1">
    <location>
        <begin position="135"/>
        <end position="517"/>
    </location>
</feature>
<evidence type="ECO:0000313" key="2">
    <source>
        <dbReference type="EMBL" id="PNP57070.1"/>
    </source>
</evidence>
<proteinExistence type="predicted"/>